<proteinExistence type="predicted"/>
<keyword evidence="1" id="KW-0732">Signal</keyword>
<name>A0ABW3W624_9ACTN</name>
<protein>
    <submittedName>
        <fullName evidence="2">Uncharacterized protein</fullName>
    </submittedName>
</protein>
<sequence length="204" mass="22559">MQSVVRRSVAALTLSTALIGSSAALAAPANAAKWTYDDAVGDVVKQSLEDGTTTPAPEKANVDVTRIVGNHHGRFLTIKVRTKAKMTGPLGATSMIRTPRKRLMLMTSRMPQMGNQTMLLDFTKKRDPEVRCRGLARTFDKSRTVMTIKVPRSCIGNPEWVRFSMTLSTVDMFSEDFITYDDDALREGVSQYSMGKMSPKLRHG</sequence>
<reference evidence="3" key="1">
    <citation type="journal article" date="2019" name="Int. J. Syst. Evol. Microbiol.">
        <title>The Global Catalogue of Microorganisms (GCM) 10K type strain sequencing project: providing services to taxonomists for standard genome sequencing and annotation.</title>
        <authorList>
            <consortium name="The Broad Institute Genomics Platform"/>
            <consortium name="The Broad Institute Genome Sequencing Center for Infectious Disease"/>
            <person name="Wu L."/>
            <person name="Ma J."/>
        </authorList>
    </citation>
    <scope>NUCLEOTIDE SEQUENCE [LARGE SCALE GENOMIC DNA]</scope>
    <source>
        <strain evidence="3">CCUG 52478</strain>
    </source>
</reference>
<evidence type="ECO:0000313" key="3">
    <source>
        <dbReference type="Proteomes" id="UP001597229"/>
    </source>
</evidence>
<feature type="signal peptide" evidence="1">
    <location>
        <begin position="1"/>
        <end position="26"/>
    </location>
</feature>
<gene>
    <name evidence="2" type="ORF">ACFQ3F_17885</name>
</gene>
<keyword evidence="3" id="KW-1185">Reference proteome</keyword>
<accession>A0ABW3W624</accession>
<organism evidence="2 3">
    <name type="scientific">Nocardioides ginsengisoli</name>
    <dbReference type="NCBI Taxonomy" id="363868"/>
    <lineage>
        <taxon>Bacteria</taxon>
        <taxon>Bacillati</taxon>
        <taxon>Actinomycetota</taxon>
        <taxon>Actinomycetes</taxon>
        <taxon>Propionibacteriales</taxon>
        <taxon>Nocardioidaceae</taxon>
        <taxon>Nocardioides</taxon>
    </lineage>
</organism>
<dbReference type="Proteomes" id="UP001597229">
    <property type="component" value="Unassembled WGS sequence"/>
</dbReference>
<comment type="caution">
    <text evidence="2">The sequence shown here is derived from an EMBL/GenBank/DDBJ whole genome shotgun (WGS) entry which is preliminary data.</text>
</comment>
<evidence type="ECO:0000313" key="2">
    <source>
        <dbReference type="EMBL" id="MFD1249673.1"/>
    </source>
</evidence>
<evidence type="ECO:0000256" key="1">
    <source>
        <dbReference type="SAM" id="SignalP"/>
    </source>
</evidence>
<feature type="chain" id="PRO_5047502010" evidence="1">
    <location>
        <begin position="27"/>
        <end position="204"/>
    </location>
</feature>
<dbReference type="EMBL" id="JBHTLX010000022">
    <property type="protein sequence ID" value="MFD1249673.1"/>
    <property type="molecule type" value="Genomic_DNA"/>
</dbReference>
<dbReference type="RefSeq" id="WP_367918734.1">
    <property type="nucleotide sequence ID" value="NZ_BAABAC010000014.1"/>
</dbReference>